<protein>
    <recommendedName>
        <fullName evidence="6">18S rRNA aminocarboxypropyltransferase</fullName>
        <ecNumber evidence="6">2.5.1.157</ecNumber>
    </recommendedName>
</protein>
<evidence type="ECO:0000256" key="3">
    <source>
        <dbReference type="ARBA" id="ARBA00022552"/>
    </source>
</evidence>
<dbReference type="EC" id="2.5.1.157" evidence="6"/>
<keyword evidence="1" id="KW-0963">Cytoplasm</keyword>
<feature type="compositionally biased region" description="Basic residues" evidence="7">
    <location>
        <begin position="343"/>
        <end position="354"/>
    </location>
</feature>
<comment type="catalytic activity">
    <reaction evidence="6">
        <text>an N(1)-methylpseudouridine in rRNA + S-adenosyl-L-methionine = N(1)-methyl-N(3)-[(3S)-3-amino-3-carboxypropyl]pseudouridine in rRNA + S-methyl-5'-thioadenosine + H(+)</text>
        <dbReference type="Rhea" id="RHEA:63296"/>
        <dbReference type="Rhea" id="RHEA-COMP:11634"/>
        <dbReference type="Rhea" id="RHEA-COMP:16310"/>
        <dbReference type="ChEBI" id="CHEBI:15378"/>
        <dbReference type="ChEBI" id="CHEBI:17509"/>
        <dbReference type="ChEBI" id="CHEBI:59789"/>
        <dbReference type="ChEBI" id="CHEBI:74890"/>
        <dbReference type="ChEBI" id="CHEBI:146234"/>
        <dbReference type="EC" id="2.5.1.157"/>
    </reaction>
</comment>
<comment type="function">
    <text evidence="6">Aminocarboxypropyltransferase that catalyzes the aminocarboxypropyl transfer on pseudouridine in 18S rRNA. It constitutes the last step in biosynthesis of the hypermodified N1-methyl-N3-(3-amino-3-carboxypropyl) pseudouridine (m1acp3-Psi).</text>
</comment>
<keyword evidence="4 6" id="KW-0808">Transferase</keyword>
<dbReference type="InterPro" id="IPR022968">
    <property type="entry name" value="Tsr3-like"/>
</dbReference>
<dbReference type="Pfam" id="PF04068">
    <property type="entry name" value="Fer4_RLI"/>
    <property type="match status" value="1"/>
</dbReference>
<comment type="similarity">
    <text evidence="6">Belongs to the TDD superfamily. TSR3 family.</text>
</comment>
<sequence length="354" mass="39097">MGRGKRFAARDPERFGNEENEDTRPESLKQLHLAMIDFGQCDAKKCTGRKMVRMNLCQELKNHAVFHGLVLSPRATIVVSPADHDVIAARGCCVVDCSWARIEEVPFENLRCERSFERTLPFLVAANPINYGHPITLSCVEALCATIFIAGFREEAEFILSKFTWGHSFWELNRELLDLYTSAIDAADLDRLQKAKLEEWHQQAQNHADPYAGLPDSDESSGDDSEDHSEGQEQEQEQDEASTATTPAGETAAAPAAEQTATPASQEAPGEPSKDDAEGAHPGNAAEAAASGENDDDDDDDGEAEEEEEMDDEAIEREKARKKALAKQRKEEERQAKIDRMKKGATGRRAKGPI</sequence>
<dbReference type="PANTHER" id="PTHR20426">
    <property type="entry name" value="RIBOSOME BIOGENESIS PROTEIN TSR3 HOMOLOG"/>
    <property type="match status" value="1"/>
</dbReference>
<evidence type="ECO:0000259" key="9">
    <source>
        <dbReference type="Pfam" id="PF04068"/>
    </source>
</evidence>
<dbReference type="HAMAP" id="MF_01116">
    <property type="entry name" value="TSR3"/>
    <property type="match status" value="1"/>
</dbReference>
<dbReference type="InterPro" id="IPR007209">
    <property type="entry name" value="RNaseL-inhib-like_metal-bd_dom"/>
</dbReference>
<keyword evidence="3 6" id="KW-0698">rRNA processing</keyword>
<evidence type="ECO:0000256" key="2">
    <source>
        <dbReference type="ARBA" id="ARBA00022517"/>
    </source>
</evidence>
<gene>
    <name evidence="10" type="ORF">PAPYR_6511</name>
</gene>
<dbReference type="InterPro" id="IPR007177">
    <property type="entry name" value="Tsr3_C"/>
</dbReference>
<reference evidence="10" key="1">
    <citation type="journal article" date="2022" name="bioRxiv">
        <title>Genomics of Preaxostyla Flagellates Illuminates Evolutionary Transitions and the Path Towards Mitochondrial Loss.</title>
        <authorList>
            <person name="Novak L.V.F."/>
            <person name="Treitli S.C."/>
            <person name="Pyrih J."/>
            <person name="Halakuc P."/>
            <person name="Pipaliya S.V."/>
            <person name="Vacek V."/>
            <person name="Brzon O."/>
            <person name="Soukal P."/>
            <person name="Eme L."/>
            <person name="Dacks J.B."/>
            <person name="Karnkowska A."/>
            <person name="Elias M."/>
            <person name="Hampl V."/>
        </authorList>
    </citation>
    <scope>NUCLEOTIDE SEQUENCE</scope>
    <source>
        <strain evidence="10">RCP-MX</strain>
    </source>
</reference>
<evidence type="ECO:0000256" key="7">
    <source>
        <dbReference type="SAM" id="MobiDB-lite"/>
    </source>
</evidence>
<evidence type="ECO:0000313" key="11">
    <source>
        <dbReference type="Proteomes" id="UP001141327"/>
    </source>
</evidence>
<feature type="domain" description="RNase L inhibitor RLI-like possible metal-binding" evidence="9">
    <location>
        <begin position="32"/>
        <end position="61"/>
    </location>
</feature>
<dbReference type="Pfam" id="PF04034">
    <property type="entry name" value="Ribo_biogen_C"/>
    <property type="match status" value="1"/>
</dbReference>
<organism evidence="10 11">
    <name type="scientific">Paratrimastix pyriformis</name>
    <dbReference type="NCBI Taxonomy" id="342808"/>
    <lineage>
        <taxon>Eukaryota</taxon>
        <taxon>Metamonada</taxon>
        <taxon>Preaxostyla</taxon>
        <taxon>Paratrimastigidae</taxon>
        <taxon>Paratrimastix</taxon>
    </lineage>
</organism>
<feature type="compositionally biased region" description="Basic and acidic residues" evidence="7">
    <location>
        <begin position="328"/>
        <end position="342"/>
    </location>
</feature>
<evidence type="ECO:0000259" key="8">
    <source>
        <dbReference type="Pfam" id="PF04034"/>
    </source>
</evidence>
<feature type="region of interest" description="Disordered" evidence="7">
    <location>
        <begin position="1"/>
        <end position="25"/>
    </location>
</feature>
<evidence type="ECO:0000256" key="4">
    <source>
        <dbReference type="ARBA" id="ARBA00022679"/>
    </source>
</evidence>
<feature type="region of interest" description="Disordered" evidence="7">
    <location>
        <begin position="201"/>
        <end position="354"/>
    </location>
</feature>
<feature type="compositionally biased region" description="Low complexity" evidence="7">
    <location>
        <begin position="280"/>
        <end position="292"/>
    </location>
</feature>
<proteinExistence type="inferred from homology"/>
<keyword evidence="2 6" id="KW-0690">Ribosome biogenesis</keyword>
<feature type="compositionally biased region" description="Acidic residues" evidence="7">
    <location>
        <begin position="216"/>
        <end position="240"/>
    </location>
</feature>
<comment type="caution">
    <text evidence="6">Lacks conserved residue(s) required for the propagation of feature annotation.</text>
</comment>
<keyword evidence="5 6" id="KW-0949">S-adenosyl-L-methionine</keyword>
<accession>A0ABQ8UEX8</accession>
<dbReference type="Proteomes" id="UP001141327">
    <property type="component" value="Unassembled WGS sequence"/>
</dbReference>
<dbReference type="NCBIfam" id="NF002621">
    <property type="entry name" value="PRK02287.1"/>
    <property type="match status" value="1"/>
</dbReference>
<name>A0ABQ8UEX8_9EUKA</name>
<dbReference type="EMBL" id="JAPMOS010000038">
    <property type="protein sequence ID" value="KAJ4457839.1"/>
    <property type="molecule type" value="Genomic_DNA"/>
</dbReference>
<keyword evidence="11" id="KW-1185">Reference proteome</keyword>
<evidence type="ECO:0000313" key="10">
    <source>
        <dbReference type="EMBL" id="KAJ4457839.1"/>
    </source>
</evidence>
<evidence type="ECO:0000256" key="6">
    <source>
        <dbReference type="HAMAP-Rule" id="MF_03146"/>
    </source>
</evidence>
<feature type="binding site" evidence="6">
    <location>
        <position position="47"/>
    </location>
    <ligand>
        <name>S-adenosyl-L-methionine</name>
        <dbReference type="ChEBI" id="CHEBI:59789"/>
    </ligand>
</feature>
<evidence type="ECO:0000256" key="5">
    <source>
        <dbReference type="ARBA" id="ARBA00022691"/>
    </source>
</evidence>
<feature type="compositionally biased region" description="Basic and acidic residues" evidence="7">
    <location>
        <begin position="8"/>
        <end position="25"/>
    </location>
</feature>
<feature type="compositionally biased region" description="Low complexity" evidence="7">
    <location>
        <begin position="241"/>
        <end position="268"/>
    </location>
</feature>
<dbReference type="PANTHER" id="PTHR20426:SF0">
    <property type="entry name" value="18S RRNA AMINOCARBOXYPROPYLTRANSFERASE"/>
    <property type="match status" value="1"/>
</dbReference>
<feature type="binding site" evidence="6">
    <location>
        <position position="95"/>
    </location>
    <ligand>
        <name>S-adenosyl-L-methionine</name>
        <dbReference type="ChEBI" id="CHEBI:59789"/>
    </ligand>
</feature>
<evidence type="ECO:0000256" key="1">
    <source>
        <dbReference type="ARBA" id="ARBA00022490"/>
    </source>
</evidence>
<feature type="compositionally biased region" description="Acidic residues" evidence="7">
    <location>
        <begin position="293"/>
        <end position="315"/>
    </location>
</feature>
<feature type="domain" description="16S/18S rRNA aminocarboxypropyltransferase Tsr3 C-terminal" evidence="8">
    <location>
        <begin position="69"/>
        <end position="195"/>
    </location>
</feature>
<feature type="binding site" evidence="6">
    <location>
        <position position="120"/>
    </location>
    <ligand>
        <name>S-adenosyl-L-methionine</name>
        <dbReference type="ChEBI" id="CHEBI:59789"/>
    </ligand>
</feature>
<comment type="caution">
    <text evidence="10">The sequence shown here is derived from an EMBL/GenBank/DDBJ whole genome shotgun (WGS) entry which is preliminary data.</text>
</comment>